<evidence type="ECO:0000313" key="13">
    <source>
        <dbReference type="Proteomes" id="UP000027195"/>
    </source>
</evidence>
<comment type="similarity">
    <text evidence="9">Belongs to the universal ribosomal protein uL1 family. Highly divergent.</text>
</comment>
<evidence type="ECO:0000256" key="10">
    <source>
        <dbReference type="ARBA" id="ARBA00070787"/>
    </source>
</evidence>
<accession>A0A067M122</accession>
<proteinExistence type="inferred from homology"/>
<comment type="subcellular location">
    <subcellularLocation>
        <location evidence="1">Nucleus</location>
        <location evidence="1">Nucleolus</location>
    </subcellularLocation>
</comment>
<comment type="function">
    <text evidence="8">Regulates cellular senescence through inhibition of PTEN translation. Acts as a pro-apoptotic regulator in response to DNA damage.</text>
</comment>
<evidence type="ECO:0000256" key="3">
    <source>
        <dbReference type="ARBA" id="ARBA00022553"/>
    </source>
</evidence>
<dbReference type="FunFam" id="3.40.50.790:FF:000004">
    <property type="entry name" value="Ribosomal L1 domain-containing 1-like 1"/>
    <property type="match status" value="1"/>
</dbReference>
<keyword evidence="3" id="KW-0597">Phosphoprotein</keyword>
<dbReference type="Gene3D" id="3.40.50.790">
    <property type="match status" value="1"/>
</dbReference>
<evidence type="ECO:0000256" key="9">
    <source>
        <dbReference type="ARBA" id="ARBA00061550"/>
    </source>
</evidence>
<dbReference type="STRING" id="930990.A0A067M122"/>
<dbReference type="CDD" id="cd00403">
    <property type="entry name" value="Ribosomal_L1"/>
    <property type="match status" value="1"/>
</dbReference>
<keyword evidence="7" id="KW-0539">Nucleus</keyword>
<evidence type="ECO:0000256" key="6">
    <source>
        <dbReference type="ARBA" id="ARBA00023054"/>
    </source>
</evidence>
<dbReference type="InterPro" id="IPR016095">
    <property type="entry name" value="Ribosomal_uL1_3-a/b-sand"/>
</dbReference>
<gene>
    <name evidence="12" type="ORF">BOTBODRAFT_69143</name>
</gene>
<dbReference type="AlphaFoldDB" id="A0A067M122"/>
<feature type="compositionally biased region" description="Acidic residues" evidence="11">
    <location>
        <begin position="260"/>
        <end position="283"/>
    </location>
</feature>
<evidence type="ECO:0000256" key="1">
    <source>
        <dbReference type="ARBA" id="ARBA00004604"/>
    </source>
</evidence>
<evidence type="ECO:0000256" key="5">
    <source>
        <dbReference type="ARBA" id="ARBA00022990"/>
    </source>
</evidence>
<sequence>MATIDSHVSVKQAKLAVNALLKHEQKVQDEHEETELLPDKASIIWLVVAVKQMHPEKKLMPHRIPLAYPLVDPRTTPICLITKDPQREYKDLLEKTNVKFISRVVGVTKLKGKFKSFEARRQLLQEHGLFLADDRVIPMLPKLLGKMWFKAKKQPIPVNLKKKDVKAELEKAVSATYMHQNKGTCTSIKIADFTQTAEKTIANLTSAIPAIVANIKGGWDNVQSLHIKTSKSVSLPIWTCELSEGADGRWAEPQPGPQSDSEEEGGDEESDSDEKEVEEDEVVQEAPRVESAGKGKKRKQQPAAEKVEEASVPKKKAKALEEPAKAPASTTPANPEKKKRRPGSASKVTVVVETPAAPSESPARKNRRERRANTASAVTATATDTDAGAPPQSVKVTSAEPAAVTVEVTSTPEPTKSRRRRTAAATAPKAAESAFAPVVSESPSASKSKERKQKKAEGEAAPAAAPASSESAKKPTAVVVSTEELKTKRAGRLEKKKERVKENKGKGMGRGAKGAVVGVSGVSLETVSD</sequence>
<feature type="region of interest" description="Disordered" evidence="11">
    <location>
        <begin position="246"/>
        <end position="514"/>
    </location>
</feature>
<dbReference type="SUPFAM" id="SSF56808">
    <property type="entry name" value="Ribosomal protein L1"/>
    <property type="match status" value="1"/>
</dbReference>
<evidence type="ECO:0000256" key="7">
    <source>
        <dbReference type="ARBA" id="ARBA00023242"/>
    </source>
</evidence>
<keyword evidence="4" id="KW-0832">Ubl conjugation</keyword>
<keyword evidence="2" id="KW-1017">Isopeptide bond</keyword>
<evidence type="ECO:0000256" key="4">
    <source>
        <dbReference type="ARBA" id="ARBA00022843"/>
    </source>
</evidence>
<dbReference type="FunCoup" id="A0A067M122">
    <property type="interactions" value="606"/>
</dbReference>
<feature type="compositionally biased region" description="Low complexity" evidence="11">
    <location>
        <begin position="423"/>
        <end position="437"/>
    </location>
</feature>
<protein>
    <recommendedName>
        <fullName evidence="10">Ribosomal L1 domain-containing protein 1</fullName>
    </recommendedName>
</protein>
<name>A0A067M122_BOTB1</name>
<dbReference type="Pfam" id="PF00687">
    <property type="entry name" value="Ribosomal_L1"/>
    <property type="match status" value="1"/>
</dbReference>
<keyword evidence="13" id="KW-1185">Reference proteome</keyword>
<dbReference type="InterPro" id="IPR028364">
    <property type="entry name" value="Ribosomal_uL1/biogenesis"/>
</dbReference>
<keyword evidence="5" id="KW-0007">Acetylation</keyword>
<feature type="compositionally biased region" description="Low complexity" evidence="11">
    <location>
        <begin position="373"/>
        <end position="389"/>
    </location>
</feature>
<evidence type="ECO:0000313" key="12">
    <source>
        <dbReference type="EMBL" id="KDQ09448.1"/>
    </source>
</evidence>
<dbReference type="HOGENOM" id="CLU_026457_4_3_1"/>
<dbReference type="Proteomes" id="UP000027195">
    <property type="component" value="Unassembled WGS sequence"/>
</dbReference>
<dbReference type="InterPro" id="IPR023674">
    <property type="entry name" value="Ribosomal_uL1-like"/>
</dbReference>
<evidence type="ECO:0000256" key="8">
    <source>
        <dbReference type="ARBA" id="ARBA00054167"/>
    </source>
</evidence>
<keyword evidence="6" id="KW-0175">Coiled coil</keyword>
<dbReference type="OrthoDB" id="10251727at2759"/>
<organism evidence="12 13">
    <name type="scientific">Botryobasidium botryosum (strain FD-172 SS1)</name>
    <dbReference type="NCBI Taxonomy" id="930990"/>
    <lineage>
        <taxon>Eukaryota</taxon>
        <taxon>Fungi</taxon>
        <taxon>Dikarya</taxon>
        <taxon>Basidiomycota</taxon>
        <taxon>Agaricomycotina</taxon>
        <taxon>Agaricomycetes</taxon>
        <taxon>Cantharellales</taxon>
        <taxon>Botryobasidiaceae</taxon>
        <taxon>Botryobasidium</taxon>
    </lineage>
</organism>
<dbReference type="EMBL" id="KL198078">
    <property type="protein sequence ID" value="KDQ09448.1"/>
    <property type="molecule type" value="Genomic_DNA"/>
</dbReference>
<evidence type="ECO:0000256" key="11">
    <source>
        <dbReference type="SAM" id="MobiDB-lite"/>
    </source>
</evidence>
<evidence type="ECO:0000256" key="2">
    <source>
        <dbReference type="ARBA" id="ARBA00022499"/>
    </source>
</evidence>
<feature type="compositionally biased region" description="Low complexity" evidence="11">
    <location>
        <begin position="459"/>
        <end position="477"/>
    </location>
</feature>
<feature type="compositionally biased region" description="Basic and acidic residues" evidence="11">
    <location>
        <begin position="305"/>
        <end position="324"/>
    </location>
</feature>
<feature type="compositionally biased region" description="Low complexity" evidence="11">
    <location>
        <begin position="396"/>
        <end position="414"/>
    </location>
</feature>
<reference evidence="13" key="1">
    <citation type="journal article" date="2014" name="Proc. Natl. Acad. Sci. U.S.A.">
        <title>Extensive sampling of basidiomycete genomes demonstrates inadequacy of the white-rot/brown-rot paradigm for wood decay fungi.</title>
        <authorList>
            <person name="Riley R."/>
            <person name="Salamov A.A."/>
            <person name="Brown D.W."/>
            <person name="Nagy L.G."/>
            <person name="Floudas D."/>
            <person name="Held B.W."/>
            <person name="Levasseur A."/>
            <person name="Lombard V."/>
            <person name="Morin E."/>
            <person name="Otillar R."/>
            <person name="Lindquist E.A."/>
            <person name="Sun H."/>
            <person name="LaButti K.M."/>
            <person name="Schmutz J."/>
            <person name="Jabbour D."/>
            <person name="Luo H."/>
            <person name="Baker S.E."/>
            <person name="Pisabarro A.G."/>
            <person name="Walton J.D."/>
            <person name="Blanchette R.A."/>
            <person name="Henrissat B."/>
            <person name="Martin F."/>
            <person name="Cullen D."/>
            <person name="Hibbett D.S."/>
            <person name="Grigoriev I.V."/>
        </authorList>
    </citation>
    <scope>NUCLEOTIDE SEQUENCE [LARGE SCALE GENOMIC DNA]</scope>
    <source>
        <strain evidence="13">FD-172 SS1</strain>
    </source>
</reference>
<feature type="compositionally biased region" description="Basic and acidic residues" evidence="11">
    <location>
        <begin position="483"/>
        <end position="505"/>
    </location>
</feature>
<dbReference type="GO" id="GO:0005730">
    <property type="term" value="C:nucleolus"/>
    <property type="evidence" value="ECO:0007669"/>
    <property type="project" value="UniProtKB-SubCell"/>
</dbReference>
<dbReference type="InParanoid" id="A0A067M122"/>